<evidence type="ECO:0000313" key="2">
    <source>
        <dbReference type="EMBL" id="CAK9266374.1"/>
    </source>
</evidence>
<feature type="region of interest" description="Disordered" evidence="1">
    <location>
        <begin position="210"/>
        <end position="231"/>
    </location>
</feature>
<keyword evidence="3" id="KW-1185">Reference proteome</keyword>
<dbReference type="PANTHER" id="PTHR31722">
    <property type="entry name" value="OS06G0675200 PROTEIN"/>
    <property type="match status" value="1"/>
</dbReference>
<organism evidence="2 3">
    <name type="scientific">Sphagnum jensenii</name>
    <dbReference type="NCBI Taxonomy" id="128206"/>
    <lineage>
        <taxon>Eukaryota</taxon>
        <taxon>Viridiplantae</taxon>
        <taxon>Streptophyta</taxon>
        <taxon>Embryophyta</taxon>
        <taxon>Bryophyta</taxon>
        <taxon>Sphagnophytina</taxon>
        <taxon>Sphagnopsida</taxon>
        <taxon>Sphagnales</taxon>
        <taxon>Sphagnaceae</taxon>
        <taxon>Sphagnum</taxon>
    </lineage>
</organism>
<feature type="compositionally biased region" description="Basic and acidic residues" evidence="1">
    <location>
        <begin position="210"/>
        <end position="223"/>
    </location>
</feature>
<accession>A0ABP0WHU0</accession>
<dbReference type="EMBL" id="OZ020113">
    <property type="protein sequence ID" value="CAK9266374.1"/>
    <property type="molecule type" value="Genomic_DNA"/>
</dbReference>
<dbReference type="Proteomes" id="UP001497444">
    <property type="component" value="Chromosome 18"/>
</dbReference>
<proteinExistence type="predicted"/>
<evidence type="ECO:0000256" key="1">
    <source>
        <dbReference type="SAM" id="MobiDB-lite"/>
    </source>
</evidence>
<sequence length="427" mass="46343">MMRKGSCNLVETALDPSTSPMNHSGLESWLMSPARISFSTGFVDANNIGVVAGAAELSAAERHDVELWRDADLGADFQFNSMAATSTVDRCWPGGNYMFKPADELFHKGKLRPLNLDLQLPASRNQVEIFGLEIQELLQPAPSNITSVPNVIAEELRSCTSTSGATRSRMSLKNDQSAATFHAAASSPDPSVPKSPRWREVFGLLRRARSDGGRCRPTREPPEKVPPSRIPPPFEHPDECSIVEVCCLQSSKMLTHEGRQNILPRYTPIRAVSSAPLGLVDPNVASNPLIPVSHLRPSVLSAGLQVAESPPIPPSMLETAEVLTMESKETQLSLQAVPRLSRLRPSRDCKLNQLGAEGNTSSVRVTPVLNVPQLCIGQAAIMAGSRSSSSSSSFCKGRLLAKTLRSLFLFFKKDHTEDFKPPLTTAS</sequence>
<dbReference type="PANTHER" id="PTHR31722:SF0">
    <property type="entry name" value="OS06G0675200 PROTEIN"/>
    <property type="match status" value="1"/>
</dbReference>
<name>A0ABP0WHU0_9BRYO</name>
<reference evidence="2" key="1">
    <citation type="submission" date="2024-02" db="EMBL/GenBank/DDBJ databases">
        <authorList>
            <consortium name="ELIXIR-Norway"/>
            <consortium name="Elixir Norway"/>
        </authorList>
    </citation>
    <scope>NUCLEOTIDE SEQUENCE</scope>
</reference>
<gene>
    <name evidence="2" type="ORF">CSSPJE1EN1_LOCUS11852</name>
</gene>
<protein>
    <submittedName>
        <fullName evidence="2">Uncharacterized protein</fullName>
    </submittedName>
</protein>
<evidence type="ECO:0000313" key="3">
    <source>
        <dbReference type="Proteomes" id="UP001497444"/>
    </source>
</evidence>